<feature type="transmembrane region" description="Helical" evidence="7">
    <location>
        <begin position="317"/>
        <end position="337"/>
    </location>
</feature>
<dbReference type="PANTHER" id="PTHR11654">
    <property type="entry name" value="OLIGOPEPTIDE TRANSPORTER-RELATED"/>
    <property type="match status" value="1"/>
</dbReference>
<dbReference type="InterPro" id="IPR000109">
    <property type="entry name" value="POT_fam"/>
</dbReference>
<evidence type="ECO:0000256" key="7">
    <source>
        <dbReference type="SAM" id="Phobius"/>
    </source>
</evidence>
<organism evidence="8 9">
    <name type="scientific">Basidiobolus ranarum</name>
    <dbReference type="NCBI Taxonomy" id="34480"/>
    <lineage>
        <taxon>Eukaryota</taxon>
        <taxon>Fungi</taxon>
        <taxon>Fungi incertae sedis</taxon>
        <taxon>Zoopagomycota</taxon>
        <taxon>Entomophthoromycotina</taxon>
        <taxon>Basidiobolomycetes</taxon>
        <taxon>Basidiobolales</taxon>
        <taxon>Basidiobolaceae</taxon>
        <taxon>Basidiobolus</taxon>
    </lineage>
</organism>
<evidence type="ECO:0000313" key="9">
    <source>
        <dbReference type="Proteomes" id="UP001479436"/>
    </source>
</evidence>
<feature type="transmembrane region" description="Helical" evidence="7">
    <location>
        <begin position="242"/>
        <end position="266"/>
    </location>
</feature>
<evidence type="ECO:0000256" key="3">
    <source>
        <dbReference type="ARBA" id="ARBA00022692"/>
    </source>
</evidence>
<dbReference type="Proteomes" id="UP001479436">
    <property type="component" value="Unassembled WGS sequence"/>
</dbReference>
<evidence type="ECO:0000256" key="5">
    <source>
        <dbReference type="ARBA" id="ARBA00023136"/>
    </source>
</evidence>
<dbReference type="InterPro" id="IPR018456">
    <property type="entry name" value="PTR2_symporter_CS"/>
</dbReference>
<keyword evidence="9" id="KW-1185">Reference proteome</keyword>
<dbReference type="EMBL" id="JASJQH010008325">
    <property type="protein sequence ID" value="KAK9693503.1"/>
    <property type="molecule type" value="Genomic_DNA"/>
</dbReference>
<keyword evidence="5 7" id="KW-0472">Membrane</keyword>
<evidence type="ECO:0008006" key="10">
    <source>
        <dbReference type="Google" id="ProtNLM"/>
    </source>
</evidence>
<protein>
    <recommendedName>
        <fullName evidence="10">PTR2-domain-containing protein</fullName>
    </recommendedName>
</protein>
<feature type="transmembrane region" description="Helical" evidence="7">
    <location>
        <begin position="201"/>
        <end position="218"/>
    </location>
</feature>
<gene>
    <name evidence="8" type="ORF">K7432_013901</name>
</gene>
<comment type="subcellular location">
    <subcellularLocation>
        <location evidence="1 6">Membrane</location>
        <topology evidence="1 6">Multi-pass membrane protein</topology>
    </subcellularLocation>
</comment>
<feature type="transmembrane region" description="Helical" evidence="7">
    <location>
        <begin position="103"/>
        <end position="124"/>
    </location>
</feature>
<sequence length="428" mass="47635">MCGWLLLTCTSIPKAIEIGAGFPGYILSLIIIGLGTGGIKPLVSPMAADQLRLSKPEIRVVKGEKVIIDPTLTTQHLYNWFYWSINVGALIGGVITPELELHVGFWLAYMVPSCMFAVALMVFVSGSKYYVRIPPSGESTIVKAYHCIRFALKREKGSNPKPRHYLDAAKTNSPEGVRPETDEEKSYKYWDDSFVDGLKQTLMACFIFIPMCIYWTAYNQITSNLISQAASMQLPPSIPDDIIGNIDPIALIIFIPIMDTLVYPFLRRIRMNPRPMMRITIGFALGALAMMTSALVQQRIYNAADRGEPKISVWWQIPSYFLIAMSEIFASITSLEYSYTHAPNSLKGLVMALSLFPNAVAAAIGMALAPVAQNPYLVWNYGGISVATGICGIGFYYAFRHYDDLDDENDAKNMVITEDEIELDKLDD</sequence>
<evidence type="ECO:0000256" key="1">
    <source>
        <dbReference type="ARBA" id="ARBA00004141"/>
    </source>
</evidence>
<feature type="transmembrane region" description="Helical" evidence="7">
    <location>
        <begin position="80"/>
        <end position="97"/>
    </location>
</feature>
<feature type="transmembrane region" description="Helical" evidence="7">
    <location>
        <begin position="378"/>
        <end position="399"/>
    </location>
</feature>
<dbReference type="SUPFAM" id="SSF103473">
    <property type="entry name" value="MFS general substrate transporter"/>
    <property type="match status" value="1"/>
</dbReference>
<evidence type="ECO:0000313" key="8">
    <source>
        <dbReference type="EMBL" id="KAK9693503.1"/>
    </source>
</evidence>
<dbReference type="PROSITE" id="PS01023">
    <property type="entry name" value="PTR2_2"/>
    <property type="match status" value="1"/>
</dbReference>
<keyword evidence="6" id="KW-0813">Transport</keyword>
<evidence type="ECO:0000256" key="4">
    <source>
        <dbReference type="ARBA" id="ARBA00022989"/>
    </source>
</evidence>
<evidence type="ECO:0000256" key="6">
    <source>
        <dbReference type="RuleBase" id="RU003755"/>
    </source>
</evidence>
<dbReference type="Pfam" id="PF00854">
    <property type="entry name" value="PTR2"/>
    <property type="match status" value="1"/>
</dbReference>
<name>A0ABR2VQ59_9FUNG</name>
<keyword evidence="3 6" id="KW-0812">Transmembrane</keyword>
<feature type="transmembrane region" description="Helical" evidence="7">
    <location>
        <begin position="349"/>
        <end position="372"/>
    </location>
</feature>
<accession>A0ABR2VQ59</accession>
<keyword evidence="4 7" id="KW-1133">Transmembrane helix</keyword>
<dbReference type="Gene3D" id="1.20.1250.20">
    <property type="entry name" value="MFS general substrate transporter like domains"/>
    <property type="match status" value="1"/>
</dbReference>
<comment type="similarity">
    <text evidence="2 6">Belongs to the major facilitator superfamily. Proton-dependent oligopeptide transporter (POT/PTR) (TC 2.A.17) family.</text>
</comment>
<comment type="caution">
    <text evidence="8">The sequence shown here is derived from an EMBL/GenBank/DDBJ whole genome shotgun (WGS) entry which is preliminary data.</text>
</comment>
<feature type="transmembrane region" description="Helical" evidence="7">
    <location>
        <begin position="278"/>
        <end position="297"/>
    </location>
</feature>
<proteinExistence type="inferred from homology"/>
<reference evidence="8 9" key="1">
    <citation type="submission" date="2023-04" db="EMBL/GenBank/DDBJ databases">
        <title>Genome of Basidiobolus ranarum AG-B5.</title>
        <authorList>
            <person name="Stajich J.E."/>
            <person name="Carter-House D."/>
            <person name="Gryganskyi A."/>
        </authorList>
    </citation>
    <scope>NUCLEOTIDE SEQUENCE [LARGE SCALE GENOMIC DNA]</scope>
    <source>
        <strain evidence="8 9">AG-B5</strain>
    </source>
</reference>
<feature type="transmembrane region" description="Helical" evidence="7">
    <location>
        <begin position="25"/>
        <end position="43"/>
    </location>
</feature>
<evidence type="ECO:0000256" key="2">
    <source>
        <dbReference type="ARBA" id="ARBA00005982"/>
    </source>
</evidence>
<dbReference type="InterPro" id="IPR036259">
    <property type="entry name" value="MFS_trans_sf"/>
</dbReference>